<organism evidence="2">
    <name type="scientific">uncultured Solirubrobacteraceae bacterium</name>
    <dbReference type="NCBI Taxonomy" id="1162706"/>
    <lineage>
        <taxon>Bacteria</taxon>
        <taxon>Bacillati</taxon>
        <taxon>Actinomycetota</taxon>
        <taxon>Thermoleophilia</taxon>
        <taxon>Solirubrobacterales</taxon>
        <taxon>Solirubrobacteraceae</taxon>
        <taxon>environmental samples</taxon>
    </lineage>
</organism>
<evidence type="ECO:0000313" key="2">
    <source>
        <dbReference type="EMBL" id="CAA9514353.1"/>
    </source>
</evidence>
<dbReference type="AlphaFoldDB" id="A0A6J4T635"/>
<feature type="non-terminal residue" evidence="2">
    <location>
        <position position="1"/>
    </location>
</feature>
<reference evidence="2" key="1">
    <citation type="submission" date="2020-02" db="EMBL/GenBank/DDBJ databases">
        <authorList>
            <person name="Meier V. D."/>
        </authorList>
    </citation>
    <scope>NUCLEOTIDE SEQUENCE</scope>
    <source>
        <strain evidence="2">AVDCRST_MAG30</strain>
    </source>
</reference>
<protein>
    <submittedName>
        <fullName evidence="2">Transcriptional regulator, AcrR family</fullName>
    </submittedName>
</protein>
<evidence type="ECO:0000256" key="1">
    <source>
        <dbReference type="SAM" id="MobiDB-lite"/>
    </source>
</evidence>
<accession>A0A6J4T635</accession>
<feature type="compositionally biased region" description="Basic residues" evidence="1">
    <location>
        <begin position="104"/>
        <end position="135"/>
    </location>
</feature>
<gene>
    <name evidence="2" type="ORF">AVDCRST_MAG30-2676</name>
</gene>
<feature type="compositionally biased region" description="Basic residues" evidence="1">
    <location>
        <begin position="41"/>
        <end position="65"/>
    </location>
</feature>
<proteinExistence type="predicted"/>
<name>A0A6J4T635_9ACTN</name>
<feature type="region of interest" description="Disordered" evidence="1">
    <location>
        <begin position="1"/>
        <end position="173"/>
    </location>
</feature>
<feature type="non-terminal residue" evidence="2">
    <location>
        <position position="173"/>
    </location>
</feature>
<feature type="compositionally biased region" description="Basic residues" evidence="1">
    <location>
        <begin position="162"/>
        <end position="173"/>
    </location>
</feature>
<sequence length="173" mass="18824">GAGVRRARLRPDLRARAGRSARGLDRQPVPLLRKQGAAARGHLRRAHRRPRPRGGRGLRGGRHGRGGPAGDRPPVGRPGHGAPRPHARVPAGAPRDAGPGLASRPRRAQAVRADRRGRARAGRRGRHGRVRRRSPRALGPARDGQPHRAVVPPARPPERRGDRRRLRRPAAVL</sequence>
<dbReference type="EMBL" id="CADCVS010000345">
    <property type="protein sequence ID" value="CAA9514353.1"/>
    <property type="molecule type" value="Genomic_DNA"/>
</dbReference>